<dbReference type="AlphaFoldDB" id="A0A5J4K8Z7"/>
<keyword evidence="8" id="KW-0119">Carbohydrate metabolism</keyword>
<dbReference type="PANTHER" id="PTHR43725:SF47">
    <property type="entry name" value="UDP-GLUCOSE 4-EPIMERASE"/>
    <property type="match status" value="1"/>
</dbReference>
<gene>
    <name evidence="13" type="ORF">KTAU_17840</name>
</gene>
<comment type="caution">
    <text evidence="13">The sequence shown here is derived from an EMBL/GenBank/DDBJ whole genome shotgun (WGS) entry which is preliminary data.</text>
</comment>
<evidence type="ECO:0000256" key="5">
    <source>
        <dbReference type="ARBA" id="ARBA00013189"/>
    </source>
</evidence>
<dbReference type="SUPFAM" id="SSF51735">
    <property type="entry name" value="NAD(P)-binding Rossmann-fold domains"/>
    <property type="match status" value="1"/>
</dbReference>
<accession>A0A5J4K8Z7</accession>
<comment type="similarity">
    <text evidence="4">Belongs to the NAD(P)-dependent epimerase/dehydratase family.</text>
</comment>
<dbReference type="EC" id="5.1.3.2" evidence="5"/>
<dbReference type="GO" id="GO:0006012">
    <property type="term" value="P:galactose metabolic process"/>
    <property type="evidence" value="ECO:0007669"/>
    <property type="project" value="UniProtKB-KW"/>
</dbReference>
<dbReference type="Pfam" id="PF01370">
    <property type="entry name" value="Epimerase"/>
    <property type="match status" value="1"/>
</dbReference>
<evidence type="ECO:0000313" key="14">
    <source>
        <dbReference type="Proteomes" id="UP000334820"/>
    </source>
</evidence>
<name>A0A5J4K8Z7_9CHLR</name>
<dbReference type="InterPro" id="IPR001509">
    <property type="entry name" value="Epimerase_deHydtase"/>
</dbReference>
<protein>
    <recommendedName>
        <fullName evidence="6">UDP-glucose 4-epimerase</fullName>
        <ecNumber evidence="5">5.1.3.2</ecNumber>
    </recommendedName>
    <alternativeName>
        <fullName evidence="11">Galactowaldenase</fullName>
    </alternativeName>
    <alternativeName>
        <fullName evidence="10">UDP-galactose 4-epimerase</fullName>
    </alternativeName>
</protein>
<proteinExistence type="inferred from homology"/>
<dbReference type="RefSeq" id="WP_151727952.1">
    <property type="nucleotide sequence ID" value="NZ_BKZV01000002.1"/>
</dbReference>
<evidence type="ECO:0000256" key="8">
    <source>
        <dbReference type="ARBA" id="ARBA00023144"/>
    </source>
</evidence>
<comment type="catalytic activity">
    <reaction evidence="1">
        <text>UDP-alpha-D-glucose = UDP-alpha-D-galactose</text>
        <dbReference type="Rhea" id="RHEA:22168"/>
        <dbReference type="ChEBI" id="CHEBI:58885"/>
        <dbReference type="ChEBI" id="CHEBI:66914"/>
        <dbReference type="EC" id="5.1.3.2"/>
    </reaction>
</comment>
<evidence type="ECO:0000256" key="4">
    <source>
        <dbReference type="ARBA" id="ARBA00007637"/>
    </source>
</evidence>
<dbReference type="PANTHER" id="PTHR43725">
    <property type="entry name" value="UDP-GLUCOSE 4-EPIMERASE"/>
    <property type="match status" value="1"/>
</dbReference>
<evidence type="ECO:0000313" key="13">
    <source>
        <dbReference type="EMBL" id="GER83147.1"/>
    </source>
</evidence>
<keyword evidence="8" id="KW-0299">Galactose metabolism</keyword>
<dbReference type="Gene3D" id="3.40.50.720">
    <property type="entry name" value="NAD(P)-binding Rossmann-like Domain"/>
    <property type="match status" value="1"/>
</dbReference>
<evidence type="ECO:0000256" key="10">
    <source>
        <dbReference type="ARBA" id="ARBA00031367"/>
    </source>
</evidence>
<organism evidence="13 14">
    <name type="scientific">Thermogemmatispora aurantia</name>
    <dbReference type="NCBI Taxonomy" id="2045279"/>
    <lineage>
        <taxon>Bacteria</taxon>
        <taxon>Bacillati</taxon>
        <taxon>Chloroflexota</taxon>
        <taxon>Ktedonobacteria</taxon>
        <taxon>Thermogemmatisporales</taxon>
        <taxon>Thermogemmatisporaceae</taxon>
        <taxon>Thermogemmatispora</taxon>
    </lineage>
</organism>
<evidence type="ECO:0000256" key="7">
    <source>
        <dbReference type="ARBA" id="ARBA00023027"/>
    </source>
</evidence>
<dbReference type="EMBL" id="BKZV01000002">
    <property type="protein sequence ID" value="GER83147.1"/>
    <property type="molecule type" value="Genomic_DNA"/>
</dbReference>
<evidence type="ECO:0000256" key="9">
    <source>
        <dbReference type="ARBA" id="ARBA00023235"/>
    </source>
</evidence>
<reference evidence="13 14" key="1">
    <citation type="journal article" date="2019" name="Int. J. Syst. Evol. Microbiol.">
        <title>Thermogemmatispora aurantia sp. nov. and Thermogemmatispora argillosa sp. nov., within the class Ktedonobacteria, and emended description of the genus Thermogemmatispora.</title>
        <authorList>
            <person name="Zheng Y."/>
            <person name="Wang C.M."/>
            <person name="Sakai Y."/>
            <person name="Abe K."/>
            <person name="Yokota A."/>
            <person name="Yabe S."/>
        </authorList>
    </citation>
    <scope>NUCLEOTIDE SEQUENCE [LARGE SCALE GENOMIC DNA]</scope>
    <source>
        <strain evidence="13 14">A1-2</strain>
    </source>
</reference>
<comment type="cofactor">
    <cofactor evidence="2">
        <name>NAD(+)</name>
        <dbReference type="ChEBI" id="CHEBI:57540"/>
    </cofactor>
</comment>
<sequence length="327" mass="37069">MRVLVTGAFGNIGFSTVQELLRQGHMVRCLDLRTKPNEQKASQISREAGERVTVQWGDIRQREVLAEAMRDQEVVVHLAAILPPDIYEKLELAYEVNVGGTRNAIEVARQQPQPPRFLFGSSLDVFGYTQDQPPPRKVTDPVQATDDYTRHKLEGEAMLQRSGLTWSIFRFADVPPLGPRPIHPIMFRIPLDTRLEMLHTFDAGLAVANAVSSAEVWGKIWLIGGGPSCQVRYRDYLNRMLEVMGIGSLPEEAFGHEPYCTDWLDTSESQRVLRYQRHSFEEIIRDVAKYAAPPAPVRALMPLLRPVVRRQMLKLSPYWQKAQAPSA</sequence>
<evidence type="ECO:0000256" key="11">
    <source>
        <dbReference type="ARBA" id="ARBA00033067"/>
    </source>
</evidence>
<keyword evidence="9" id="KW-0413">Isomerase</keyword>
<evidence type="ECO:0000256" key="1">
    <source>
        <dbReference type="ARBA" id="ARBA00000083"/>
    </source>
</evidence>
<keyword evidence="14" id="KW-1185">Reference proteome</keyword>
<dbReference type="GO" id="GO:0005829">
    <property type="term" value="C:cytosol"/>
    <property type="evidence" value="ECO:0007669"/>
    <property type="project" value="TreeGrafter"/>
</dbReference>
<comment type="pathway">
    <text evidence="3">Carbohydrate metabolism; galactose metabolism.</text>
</comment>
<evidence type="ECO:0000259" key="12">
    <source>
        <dbReference type="Pfam" id="PF01370"/>
    </source>
</evidence>
<feature type="domain" description="NAD-dependent epimerase/dehydratase" evidence="12">
    <location>
        <begin position="3"/>
        <end position="162"/>
    </location>
</feature>
<dbReference type="Proteomes" id="UP000334820">
    <property type="component" value="Unassembled WGS sequence"/>
</dbReference>
<keyword evidence="7" id="KW-0520">NAD</keyword>
<evidence type="ECO:0000256" key="2">
    <source>
        <dbReference type="ARBA" id="ARBA00001911"/>
    </source>
</evidence>
<dbReference type="InterPro" id="IPR036291">
    <property type="entry name" value="NAD(P)-bd_dom_sf"/>
</dbReference>
<dbReference type="GO" id="GO:0003978">
    <property type="term" value="F:UDP-glucose 4-epimerase activity"/>
    <property type="evidence" value="ECO:0007669"/>
    <property type="project" value="UniProtKB-EC"/>
</dbReference>
<evidence type="ECO:0000256" key="6">
    <source>
        <dbReference type="ARBA" id="ARBA00018569"/>
    </source>
</evidence>
<evidence type="ECO:0000256" key="3">
    <source>
        <dbReference type="ARBA" id="ARBA00004947"/>
    </source>
</evidence>